<dbReference type="EMBL" id="FQZM01000030">
    <property type="protein sequence ID" value="SHJ35993.1"/>
    <property type="molecule type" value="Genomic_DNA"/>
</dbReference>
<name>A0A1M6INP1_9FIRM</name>
<dbReference type="RefSeq" id="WP_072869865.1">
    <property type="nucleotide sequence ID" value="NZ_FQZM01000030.1"/>
</dbReference>
<dbReference type="Proteomes" id="UP000184529">
    <property type="component" value="Unassembled WGS sequence"/>
</dbReference>
<dbReference type="InterPro" id="IPR003692">
    <property type="entry name" value="Hydantoinase_B"/>
</dbReference>
<evidence type="ECO:0000259" key="1">
    <source>
        <dbReference type="Pfam" id="PF02538"/>
    </source>
</evidence>
<organism evidence="2 3">
    <name type="scientific">Desulfofundulus thermosubterraneus DSM 16057</name>
    <dbReference type="NCBI Taxonomy" id="1121432"/>
    <lineage>
        <taxon>Bacteria</taxon>
        <taxon>Bacillati</taxon>
        <taxon>Bacillota</taxon>
        <taxon>Clostridia</taxon>
        <taxon>Eubacteriales</taxon>
        <taxon>Peptococcaceae</taxon>
        <taxon>Desulfofundulus</taxon>
    </lineage>
</organism>
<evidence type="ECO:0000313" key="2">
    <source>
        <dbReference type="EMBL" id="SHJ35993.1"/>
    </source>
</evidence>
<accession>A0A1M6INP1</accession>
<dbReference type="AlphaFoldDB" id="A0A1M6INP1"/>
<gene>
    <name evidence="2" type="ORF">SAMN02745219_02377</name>
</gene>
<dbReference type="Pfam" id="PF02538">
    <property type="entry name" value="Hydantoinase_B"/>
    <property type="match status" value="1"/>
</dbReference>
<feature type="domain" description="Hydantoinase B/oxoprolinase" evidence="1">
    <location>
        <begin position="44"/>
        <end position="624"/>
    </location>
</feature>
<proteinExistence type="predicted"/>
<sequence>MFKDLDDVLKNAKSLKDLLAARDELTQKTGTYYGIQELKLKEEDPLKFEQFYAELHSVVLRAREHSRLITASPGGREMGESLWSLCTPDGDTLANSLGFSTHMVAYRKAIRFMIENGYEENPGINEGDIFSTDDGNTAGAPHPGDTYTYLPIFFDGEMVGWAAAVNHIMEAGAPVAGSWPGFAVDTTMDGLVFPPMKVGENYTPARWWEELWKARTRAPVFNILDDKMRLTGCMYIEQGVKEIIKKYGLDYYKRAIREVIEETRRAIVENIKTLCVPGVYEGTSFRVVKYKGLSQVWPHADKDFMLHTRMTVRISPEPKILGDLTGTSKWDYCAFNGYPGGADIAFYLPVTGNFLNNTKMTSGLFYDIRSYYPEGCTYNPDTPYAAFSNIWAQSMSMGALHWNALTRAFYARGFLEECISCEGDWAGIQGAGTLANGQQYGFTNFEQVGGVAQGAYPFRDGIPVAWAMWTQLCNIGNQEEWEYLIPPFFYLGRRLVKDFCGHGKYRGGLGLSSVHWIVQPGRDLYISRGGAGMAQTPFVAIGQCGGYPAPNSWYVALRNSNLNEKIKEGLPYPRSADEILEYVNEGKIEAKDLQIFKADPPQLRMEDGDVFSDASGAAGGWGDPLERDPYMVINDLNNEWISEKIAYTCYGVVAKKSSIDGKVRYELDVESTEKTREERKKARLSCQSVKDWWMKERKRVINKDFIEPVRYTYKSSFSTKDGEKFRQYYVGFWQLDKDFEL</sequence>
<protein>
    <submittedName>
        <fullName evidence="2">N-methylhydantoinase B</fullName>
    </submittedName>
</protein>
<dbReference type="GO" id="GO:0003824">
    <property type="term" value="F:catalytic activity"/>
    <property type="evidence" value="ECO:0007669"/>
    <property type="project" value="InterPro"/>
</dbReference>
<reference evidence="3" key="1">
    <citation type="submission" date="2016-11" db="EMBL/GenBank/DDBJ databases">
        <authorList>
            <person name="Varghese N."/>
            <person name="Submissions S."/>
        </authorList>
    </citation>
    <scope>NUCLEOTIDE SEQUENCE [LARGE SCALE GENOMIC DNA]</scope>
    <source>
        <strain evidence="3">DSM 16057</strain>
    </source>
</reference>
<evidence type="ECO:0000313" key="3">
    <source>
        <dbReference type="Proteomes" id="UP000184529"/>
    </source>
</evidence>
<dbReference type="STRING" id="1121432.SAMN02745219_02377"/>
<keyword evidence="3" id="KW-1185">Reference proteome</keyword>